<sequence>MRPEEVVAALGAWSVRLVQFNGMVAAHLGVGVTELQCLYELARHGPATPGTLAARLNLTTGSASRLVERLHAAGHVHRVPDPADRRRVLVEPDPASLARIGALYEPLNARLAAELADADPAELDHMGAFLARAEERTEEIIREL</sequence>
<name>A0ABP9E203_9PSEU</name>
<comment type="caution">
    <text evidence="2">The sequence shown here is derived from an EMBL/GenBank/DDBJ whole genome shotgun (WGS) entry which is preliminary data.</text>
</comment>
<dbReference type="InterPro" id="IPR000835">
    <property type="entry name" value="HTH_MarR-typ"/>
</dbReference>
<organism evidence="2 3">
    <name type="scientific">Actinomycetospora straminea</name>
    <dbReference type="NCBI Taxonomy" id="663607"/>
    <lineage>
        <taxon>Bacteria</taxon>
        <taxon>Bacillati</taxon>
        <taxon>Actinomycetota</taxon>
        <taxon>Actinomycetes</taxon>
        <taxon>Pseudonocardiales</taxon>
        <taxon>Pseudonocardiaceae</taxon>
        <taxon>Actinomycetospora</taxon>
    </lineage>
</organism>
<dbReference type="PANTHER" id="PTHR33164">
    <property type="entry name" value="TRANSCRIPTIONAL REGULATOR, MARR FAMILY"/>
    <property type="match status" value="1"/>
</dbReference>
<dbReference type="Proteomes" id="UP001500457">
    <property type="component" value="Unassembled WGS sequence"/>
</dbReference>
<dbReference type="InterPro" id="IPR036388">
    <property type="entry name" value="WH-like_DNA-bd_sf"/>
</dbReference>
<evidence type="ECO:0000313" key="3">
    <source>
        <dbReference type="Proteomes" id="UP001500457"/>
    </source>
</evidence>
<evidence type="ECO:0000313" key="2">
    <source>
        <dbReference type="EMBL" id="GAA4863351.1"/>
    </source>
</evidence>
<protein>
    <recommendedName>
        <fullName evidence="1">HTH marR-type domain-containing protein</fullName>
    </recommendedName>
</protein>
<dbReference type="SMART" id="SM00347">
    <property type="entry name" value="HTH_MARR"/>
    <property type="match status" value="1"/>
</dbReference>
<reference evidence="3" key="1">
    <citation type="journal article" date="2019" name="Int. J. Syst. Evol. Microbiol.">
        <title>The Global Catalogue of Microorganisms (GCM) 10K type strain sequencing project: providing services to taxonomists for standard genome sequencing and annotation.</title>
        <authorList>
            <consortium name="The Broad Institute Genomics Platform"/>
            <consortium name="The Broad Institute Genome Sequencing Center for Infectious Disease"/>
            <person name="Wu L."/>
            <person name="Ma J."/>
        </authorList>
    </citation>
    <scope>NUCLEOTIDE SEQUENCE [LARGE SCALE GENOMIC DNA]</scope>
    <source>
        <strain evidence="3">JCM 17983</strain>
    </source>
</reference>
<keyword evidence="3" id="KW-1185">Reference proteome</keyword>
<proteinExistence type="predicted"/>
<dbReference type="InterPro" id="IPR039422">
    <property type="entry name" value="MarR/SlyA-like"/>
</dbReference>
<accession>A0ABP9E203</accession>
<dbReference type="EMBL" id="BAABHQ010000002">
    <property type="protein sequence ID" value="GAA4863351.1"/>
    <property type="molecule type" value="Genomic_DNA"/>
</dbReference>
<dbReference type="PANTHER" id="PTHR33164:SF106">
    <property type="entry name" value="TRANSCRIPTIONAL REGULATORY PROTEIN"/>
    <property type="match status" value="1"/>
</dbReference>
<dbReference type="Pfam" id="PF12802">
    <property type="entry name" value="MarR_2"/>
    <property type="match status" value="1"/>
</dbReference>
<dbReference type="Gene3D" id="1.10.10.10">
    <property type="entry name" value="Winged helix-like DNA-binding domain superfamily/Winged helix DNA-binding domain"/>
    <property type="match status" value="1"/>
</dbReference>
<dbReference type="PROSITE" id="PS50995">
    <property type="entry name" value="HTH_MARR_2"/>
    <property type="match status" value="1"/>
</dbReference>
<dbReference type="InterPro" id="IPR036390">
    <property type="entry name" value="WH_DNA-bd_sf"/>
</dbReference>
<dbReference type="RefSeq" id="WP_274229502.1">
    <property type="nucleotide sequence ID" value="NZ_BAABHQ010000002.1"/>
</dbReference>
<feature type="domain" description="HTH marR-type" evidence="1">
    <location>
        <begin position="1"/>
        <end position="135"/>
    </location>
</feature>
<gene>
    <name evidence="2" type="ORF">GCM10023203_08770</name>
</gene>
<dbReference type="SUPFAM" id="SSF46785">
    <property type="entry name" value="Winged helix' DNA-binding domain"/>
    <property type="match status" value="1"/>
</dbReference>
<evidence type="ECO:0000259" key="1">
    <source>
        <dbReference type="PROSITE" id="PS50995"/>
    </source>
</evidence>